<evidence type="ECO:0000313" key="3">
    <source>
        <dbReference type="Proteomes" id="UP000002051"/>
    </source>
</evidence>
<organism evidence="1 3">
    <name type="scientific">Medicago truncatula</name>
    <name type="common">Barrel medic</name>
    <name type="synonym">Medicago tribuloides</name>
    <dbReference type="NCBI Taxonomy" id="3880"/>
    <lineage>
        <taxon>Eukaryota</taxon>
        <taxon>Viridiplantae</taxon>
        <taxon>Streptophyta</taxon>
        <taxon>Embryophyta</taxon>
        <taxon>Tracheophyta</taxon>
        <taxon>Spermatophyta</taxon>
        <taxon>Magnoliopsida</taxon>
        <taxon>eudicotyledons</taxon>
        <taxon>Gunneridae</taxon>
        <taxon>Pentapetalae</taxon>
        <taxon>rosids</taxon>
        <taxon>fabids</taxon>
        <taxon>Fabales</taxon>
        <taxon>Fabaceae</taxon>
        <taxon>Papilionoideae</taxon>
        <taxon>50 kb inversion clade</taxon>
        <taxon>NPAAA clade</taxon>
        <taxon>Hologalegina</taxon>
        <taxon>IRL clade</taxon>
        <taxon>Trifolieae</taxon>
        <taxon>Medicago</taxon>
    </lineage>
</organism>
<evidence type="ECO:0000313" key="1">
    <source>
        <dbReference type="EMBL" id="AES90665.1"/>
    </source>
</evidence>
<reference evidence="1 3" key="2">
    <citation type="journal article" date="2014" name="BMC Genomics">
        <title>An improved genome release (version Mt4.0) for the model legume Medicago truncatula.</title>
        <authorList>
            <person name="Tang H."/>
            <person name="Krishnakumar V."/>
            <person name="Bidwell S."/>
            <person name="Rosen B."/>
            <person name="Chan A."/>
            <person name="Zhou S."/>
            <person name="Gentzbittel L."/>
            <person name="Childs K.L."/>
            <person name="Yandell M."/>
            <person name="Gundlach H."/>
            <person name="Mayer K.F."/>
            <person name="Schwartz D.C."/>
            <person name="Town C.D."/>
        </authorList>
    </citation>
    <scope>GENOME REANNOTATION</scope>
    <source>
        <strain evidence="2 3">cv. Jemalong A17</strain>
    </source>
</reference>
<dbReference type="EMBL" id="CM001220">
    <property type="protein sequence ID" value="AES90665.1"/>
    <property type="molecule type" value="Genomic_DNA"/>
</dbReference>
<dbReference type="Proteomes" id="UP000002051">
    <property type="component" value="Chromosome 4"/>
</dbReference>
<keyword evidence="3" id="KW-1185">Reference proteome</keyword>
<dbReference type="AlphaFoldDB" id="G7JCU0"/>
<sequence>MWNLPTKKMVYGPKIIKAKINLCIELQIERKRGYRIKTLNNIQDAMQNSI</sequence>
<dbReference type="PaxDb" id="3880-AES90665"/>
<protein>
    <submittedName>
        <fullName evidence="1 2">Uncharacterized protein</fullName>
    </submittedName>
</protein>
<accession>G7JCU0</accession>
<evidence type="ECO:0000313" key="2">
    <source>
        <dbReference type="EnsemblPlants" id="AES90665"/>
    </source>
</evidence>
<dbReference type="EnsemblPlants" id="AES90665">
    <property type="protein sequence ID" value="AES90665"/>
    <property type="gene ID" value="MTR_4g095420"/>
</dbReference>
<gene>
    <name evidence="1" type="ordered locus">MTR_4g095420</name>
</gene>
<name>G7JCU0_MEDTR</name>
<reference evidence="1 3" key="1">
    <citation type="journal article" date="2011" name="Nature">
        <title>The Medicago genome provides insight into the evolution of rhizobial symbioses.</title>
        <authorList>
            <person name="Young N.D."/>
            <person name="Debelle F."/>
            <person name="Oldroyd G.E."/>
            <person name="Geurts R."/>
            <person name="Cannon S.B."/>
            <person name="Udvardi M.K."/>
            <person name="Benedito V.A."/>
            <person name="Mayer K.F."/>
            <person name="Gouzy J."/>
            <person name="Schoof H."/>
            <person name="Van de Peer Y."/>
            <person name="Proost S."/>
            <person name="Cook D.R."/>
            <person name="Meyers B.C."/>
            <person name="Spannagl M."/>
            <person name="Cheung F."/>
            <person name="De Mita S."/>
            <person name="Krishnakumar V."/>
            <person name="Gundlach H."/>
            <person name="Zhou S."/>
            <person name="Mudge J."/>
            <person name="Bharti A.K."/>
            <person name="Murray J.D."/>
            <person name="Naoumkina M.A."/>
            <person name="Rosen B."/>
            <person name="Silverstein K.A."/>
            <person name="Tang H."/>
            <person name="Rombauts S."/>
            <person name="Zhao P.X."/>
            <person name="Zhou P."/>
            <person name="Barbe V."/>
            <person name="Bardou P."/>
            <person name="Bechner M."/>
            <person name="Bellec A."/>
            <person name="Berger A."/>
            <person name="Berges H."/>
            <person name="Bidwell S."/>
            <person name="Bisseling T."/>
            <person name="Choisne N."/>
            <person name="Couloux A."/>
            <person name="Denny R."/>
            <person name="Deshpande S."/>
            <person name="Dai X."/>
            <person name="Doyle J.J."/>
            <person name="Dudez A.M."/>
            <person name="Farmer A.D."/>
            <person name="Fouteau S."/>
            <person name="Franken C."/>
            <person name="Gibelin C."/>
            <person name="Gish J."/>
            <person name="Goldstein S."/>
            <person name="Gonzalez A.J."/>
            <person name="Green P.J."/>
            <person name="Hallab A."/>
            <person name="Hartog M."/>
            <person name="Hua A."/>
            <person name="Humphray S.J."/>
            <person name="Jeong D.H."/>
            <person name="Jing Y."/>
            <person name="Jocker A."/>
            <person name="Kenton S.M."/>
            <person name="Kim D.J."/>
            <person name="Klee K."/>
            <person name="Lai H."/>
            <person name="Lang C."/>
            <person name="Lin S."/>
            <person name="Macmil S.L."/>
            <person name="Magdelenat G."/>
            <person name="Matthews L."/>
            <person name="McCorrison J."/>
            <person name="Monaghan E.L."/>
            <person name="Mun J.H."/>
            <person name="Najar F.Z."/>
            <person name="Nicholson C."/>
            <person name="Noirot C."/>
            <person name="O'Bleness M."/>
            <person name="Paule C.R."/>
            <person name="Poulain J."/>
            <person name="Prion F."/>
            <person name="Qin B."/>
            <person name="Qu C."/>
            <person name="Retzel E.F."/>
            <person name="Riddle C."/>
            <person name="Sallet E."/>
            <person name="Samain S."/>
            <person name="Samson N."/>
            <person name="Sanders I."/>
            <person name="Saurat O."/>
            <person name="Scarpelli C."/>
            <person name="Schiex T."/>
            <person name="Segurens B."/>
            <person name="Severin A.J."/>
            <person name="Sherrier D.J."/>
            <person name="Shi R."/>
            <person name="Sims S."/>
            <person name="Singer S.R."/>
            <person name="Sinharoy S."/>
            <person name="Sterck L."/>
            <person name="Viollet A."/>
            <person name="Wang B.B."/>
            <person name="Wang K."/>
            <person name="Wang M."/>
            <person name="Wang X."/>
            <person name="Warfsmann J."/>
            <person name="Weissenbach J."/>
            <person name="White D.D."/>
            <person name="White J.D."/>
            <person name="Wiley G.B."/>
            <person name="Wincker P."/>
            <person name="Xing Y."/>
            <person name="Yang L."/>
            <person name="Yao Z."/>
            <person name="Ying F."/>
            <person name="Zhai J."/>
            <person name="Zhou L."/>
            <person name="Zuber A."/>
            <person name="Denarie J."/>
            <person name="Dixon R.A."/>
            <person name="May G.D."/>
            <person name="Schwartz D.C."/>
            <person name="Rogers J."/>
            <person name="Quetier F."/>
            <person name="Town C.D."/>
            <person name="Roe B.A."/>
        </authorList>
    </citation>
    <scope>NUCLEOTIDE SEQUENCE [LARGE SCALE GENOMIC DNA]</scope>
    <source>
        <strain evidence="1">A17</strain>
        <strain evidence="2 3">cv. Jemalong A17</strain>
    </source>
</reference>
<reference evidence="2" key="3">
    <citation type="submission" date="2015-04" db="UniProtKB">
        <authorList>
            <consortium name="EnsemblPlants"/>
        </authorList>
    </citation>
    <scope>IDENTIFICATION</scope>
    <source>
        <strain evidence="2">cv. Jemalong A17</strain>
    </source>
</reference>
<dbReference type="HOGENOM" id="CLU_3127356_0_0_1"/>
<proteinExistence type="predicted"/>